<evidence type="ECO:0000313" key="5">
    <source>
        <dbReference type="Proteomes" id="UP000198346"/>
    </source>
</evidence>
<proteinExistence type="predicted"/>
<feature type="chain" id="PRO_5013394476" evidence="2">
    <location>
        <begin position="19"/>
        <end position="300"/>
    </location>
</feature>
<evidence type="ECO:0000256" key="1">
    <source>
        <dbReference type="ARBA" id="ARBA00022801"/>
    </source>
</evidence>
<protein>
    <submittedName>
        <fullName evidence="4">Aspartyl protease</fullName>
    </submittedName>
</protein>
<dbReference type="AlphaFoldDB" id="A0A239PPX7"/>
<dbReference type="PROSITE" id="PS50175">
    <property type="entry name" value="ASP_PROT_RETROV"/>
    <property type="match status" value="1"/>
</dbReference>
<dbReference type="GO" id="GO:0004190">
    <property type="term" value="F:aspartic-type endopeptidase activity"/>
    <property type="evidence" value="ECO:0007669"/>
    <property type="project" value="InterPro"/>
</dbReference>
<dbReference type="InterPro" id="IPR001969">
    <property type="entry name" value="Aspartic_peptidase_AS"/>
</dbReference>
<dbReference type="CDD" id="cd05483">
    <property type="entry name" value="retropepsin_like_bacteria"/>
    <property type="match status" value="1"/>
</dbReference>
<evidence type="ECO:0000256" key="2">
    <source>
        <dbReference type="SAM" id="SignalP"/>
    </source>
</evidence>
<dbReference type="GO" id="GO:0006508">
    <property type="term" value="P:proteolysis"/>
    <property type="evidence" value="ECO:0007669"/>
    <property type="project" value="UniProtKB-KW"/>
</dbReference>
<keyword evidence="4" id="KW-0645">Protease</keyword>
<dbReference type="InterPro" id="IPR001995">
    <property type="entry name" value="Peptidase_A2_cat"/>
</dbReference>
<accession>A0A239PPX7</accession>
<gene>
    <name evidence="4" type="ORF">SAMN06297382_1379</name>
</gene>
<dbReference type="OrthoDB" id="7547925at2"/>
<organism evidence="4 5">
    <name type="scientific">Amphiplicatus metriothermophilus</name>
    <dbReference type="NCBI Taxonomy" id="1519374"/>
    <lineage>
        <taxon>Bacteria</taxon>
        <taxon>Pseudomonadati</taxon>
        <taxon>Pseudomonadota</taxon>
        <taxon>Alphaproteobacteria</taxon>
        <taxon>Parvularculales</taxon>
        <taxon>Parvularculaceae</taxon>
        <taxon>Amphiplicatus</taxon>
    </lineage>
</organism>
<evidence type="ECO:0000259" key="3">
    <source>
        <dbReference type="PROSITE" id="PS50175"/>
    </source>
</evidence>
<dbReference type="Pfam" id="PF13650">
    <property type="entry name" value="Asp_protease_2"/>
    <property type="match status" value="1"/>
</dbReference>
<dbReference type="SUPFAM" id="SSF50630">
    <property type="entry name" value="Acid proteases"/>
    <property type="match status" value="1"/>
</dbReference>
<dbReference type="PROSITE" id="PS51257">
    <property type="entry name" value="PROKAR_LIPOPROTEIN"/>
    <property type="match status" value="1"/>
</dbReference>
<dbReference type="EMBL" id="FZQA01000002">
    <property type="protein sequence ID" value="SNT72339.1"/>
    <property type="molecule type" value="Genomic_DNA"/>
</dbReference>
<dbReference type="RefSeq" id="WP_089411841.1">
    <property type="nucleotide sequence ID" value="NZ_FZQA01000002.1"/>
</dbReference>
<feature type="domain" description="Peptidase A2" evidence="3">
    <location>
        <begin position="63"/>
        <end position="148"/>
    </location>
</feature>
<dbReference type="Proteomes" id="UP000198346">
    <property type="component" value="Unassembled WGS sequence"/>
</dbReference>
<dbReference type="InterPro" id="IPR021109">
    <property type="entry name" value="Peptidase_aspartic_dom_sf"/>
</dbReference>
<keyword evidence="2" id="KW-0732">Signal</keyword>
<dbReference type="InterPro" id="IPR034122">
    <property type="entry name" value="Retropepsin-like_bacterial"/>
</dbReference>
<reference evidence="4 5" key="1">
    <citation type="submission" date="2017-07" db="EMBL/GenBank/DDBJ databases">
        <authorList>
            <person name="Sun Z.S."/>
            <person name="Albrecht U."/>
            <person name="Echele G."/>
            <person name="Lee C.C."/>
        </authorList>
    </citation>
    <scope>NUCLEOTIDE SEQUENCE [LARGE SCALE GENOMIC DNA]</scope>
    <source>
        <strain evidence="4 5">CGMCC 1.12710</strain>
    </source>
</reference>
<dbReference type="PROSITE" id="PS00141">
    <property type="entry name" value="ASP_PROTEASE"/>
    <property type="match status" value="1"/>
</dbReference>
<keyword evidence="1" id="KW-0378">Hydrolase</keyword>
<evidence type="ECO:0000313" key="4">
    <source>
        <dbReference type="EMBL" id="SNT72339.1"/>
    </source>
</evidence>
<sequence length="300" mass="31050">MGHLFIRVAVLAASAALAGCVSSGAPASAPSYATAGESSAPANALIVRGDRLFVPARFNGRQVEALLDSGAEMTILDRAFAEELGVVATGSHTARGTGGETEAAFAKGVDIEAAGVELVDRIVAVIDLSDIAERLVKASVPAIIGRDLFDAARFEIDIEAGRIEKTDRAAAPSGARLPMETHKGLQTIPVSVEGNAPAQADFDLGNGGNVLVGAAYAERLGLTAPGRIVDRQTGGGLGGEIARDIVVLKTLEIAGETFTDVPAAIDPTENAADVNVGVRILRRFRMTVDFAENALWVEPR</sequence>
<dbReference type="Gene3D" id="2.40.70.10">
    <property type="entry name" value="Acid Proteases"/>
    <property type="match status" value="2"/>
</dbReference>
<feature type="signal peptide" evidence="2">
    <location>
        <begin position="1"/>
        <end position="18"/>
    </location>
</feature>
<keyword evidence="5" id="KW-1185">Reference proteome</keyword>
<name>A0A239PPX7_9PROT</name>